<dbReference type="GO" id="GO:0007229">
    <property type="term" value="P:integrin-mediated signaling pathway"/>
    <property type="evidence" value="ECO:0007669"/>
    <property type="project" value="UniProtKB-KW"/>
</dbReference>
<dbReference type="GO" id="GO:0009986">
    <property type="term" value="C:cell surface"/>
    <property type="evidence" value="ECO:0007669"/>
    <property type="project" value="TreeGrafter"/>
</dbReference>
<evidence type="ECO:0000256" key="8">
    <source>
        <dbReference type="RuleBase" id="RU000633"/>
    </source>
</evidence>
<dbReference type="GO" id="GO:0098609">
    <property type="term" value="P:cell-cell adhesion"/>
    <property type="evidence" value="ECO:0007669"/>
    <property type="project" value="TreeGrafter"/>
</dbReference>
<dbReference type="SUPFAM" id="SSF53300">
    <property type="entry name" value="vWA-like"/>
    <property type="match status" value="1"/>
</dbReference>
<keyword evidence="7" id="KW-0325">Glycoprotein</keyword>
<feature type="non-terminal residue" evidence="10">
    <location>
        <position position="116"/>
    </location>
</feature>
<dbReference type="GO" id="GO:0005178">
    <property type="term" value="F:integrin binding"/>
    <property type="evidence" value="ECO:0007669"/>
    <property type="project" value="TreeGrafter"/>
</dbReference>
<evidence type="ECO:0000256" key="5">
    <source>
        <dbReference type="ARBA" id="ARBA00023136"/>
    </source>
</evidence>
<dbReference type="InterPro" id="IPR002369">
    <property type="entry name" value="Integrin_bsu_VWA"/>
</dbReference>
<dbReference type="GO" id="GO:0005925">
    <property type="term" value="C:focal adhesion"/>
    <property type="evidence" value="ECO:0007669"/>
    <property type="project" value="TreeGrafter"/>
</dbReference>
<dbReference type="GO" id="GO:0007179">
    <property type="term" value="P:transforming growth factor beta receptor signaling pathway"/>
    <property type="evidence" value="ECO:0007669"/>
    <property type="project" value="TreeGrafter"/>
</dbReference>
<accession>A0A4V5P8Z7</accession>
<proteinExistence type="inferred from homology"/>
<evidence type="ECO:0000256" key="2">
    <source>
        <dbReference type="ARBA" id="ARBA00007449"/>
    </source>
</evidence>
<evidence type="ECO:0000256" key="6">
    <source>
        <dbReference type="ARBA" id="ARBA00023157"/>
    </source>
</evidence>
<dbReference type="AlphaFoldDB" id="A0A4V5P8Z7"/>
<keyword evidence="8" id="KW-0130">Cell adhesion</keyword>
<name>A0A4V5P8Z7_MONMO</name>
<keyword evidence="4 8" id="KW-0401">Integrin</keyword>
<evidence type="ECO:0000313" key="10">
    <source>
        <dbReference type="EMBL" id="TKC45690.1"/>
    </source>
</evidence>
<dbReference type="EMBL" id="RWIC01000310">
    <property type="protein sequence ID" value="TKC45690.1"/>
    <property type="molecule type" value="Genomic_DNA"/>
</dbReference>
<dbReference type="Pfam" id="PF00362">
    <property type="entry name" value="Integrin_beta"/>
    <property type="match status" value="1"/>
</dbReference>
<dbReference type="GO" id="GO:0016477">
    <property type="term" value="P:cell migration"/>
    <property type="evidence" value="ECO:0007669"/>
    <property type="project" value="TreeGrafter"/>
</dbReference>
<comment type="subcellular location">
    <subcellularLocation>
        <location evidence="8">Cell membrane</location>
        <topology evidence="8">Single-pass type I membrane protein</topology>
    </subcellularLocation>
    <subcellularLocation>
        <location evidence="1">Membrane</location>
        <topology evidence="1">Single-pass type I membrane protein</topology>
    </subcellularLocation>
</comment>
<protein>
    <recommendedName>
        <fullName evidence="8">Integrin beta</fullName>
    </recommendedName>
</protein>
<evidence type="ECO:0000256" key="1">
    <source>
        <dbReference type="ARBA" id="ARBA00004479"/>
    </source>
</evidence>
<reference evidence="11" key="1">
    <citation type="journal article" date="2019" name="IScience">
        <title>Narwhal Genome Reveals Long-Term Low Genetic Diversity despite Current Large Abundance Size.</title>
        <authorList>
            <person name="Westbury M.V."/>
            <person name="Petersen B."/>
            <person name="Garde E."/>
            <person name="Heide-Jorgensen M.P."/>
            <person name="Lorenzen E.D."/>
        </authorList>
    </citation>
    <scope>NUCLEOTIDE SEQUENCE [LARGE SCALE GENOMIC DNA]</scope>
</reference>
<feature type="non-terminal residue" evidence="10">
    <location>
        <position position="1"/>
    </location>
</feature>
<dbReference type="GO" id="GO:0033627">
    <property type="term" value="P:cell adhesion mediated by integrin"/>
    <property type="evidence" value="ECO:0007669"/>
    <property type="project" value="TreeGrafter"/>
</dbReference>
<evidence type="ECO:0000256" key="4">
    <source>
        <dbReference type="ARBA" id="ARBA00023037"/>
    </source>
</evidence>
<dbReference type="Gene3D" id="3.40.50.410">
    <property type="entry name" value="von Willebrand factor, type A domain"/>
    <property type="match status" value="1"/>
</dbReference>
<keyword evidence="6" id="KW-1015">Disulfide bond</keyword>
<dbReference type="PANTHER" id="PTHR10082">
    <property type="entry name" value="INTEGRIN BETA SUBUNIT"/>
    <property type="match status" value="1"/>
</dbReference>
<evidence type="ECO:0000259" key="9">
    <source>
        <dbReference type="SMART" id="SM00187"/>
    </source>
</evidence>
<keyword evidence="3 8" id="KW-0812">Transmembrane</keyword>
<gene>
    <name evidence="10" type="ORF">EI555_002084</name>
</gene>
<organism evidence="10 11">
    <name type="scientific">Monodon monoceros</name>
    <name type="common">Narwhal</name>
    <name type="synonym">Ceratodon monodon</name>
    <dbReference type="NCBI Taxonomy" id="40151"/>
    <lineage>
        <taxon>Eukaryota</taxon>
        <taxon>Metazoa</taxon>
        <taxon>Chordata</taxon>
        <taxon>Craniata</taxon>
        <taxon>Vertebrata</taxon>
        <taxon>Euteleostomi</taxon>
        <taxon>Mammalia</taxon>
        <taxon>Eutheria</taxon>
        <taxon>Laurasiatheria</taxon>
        <taxon>Artiodactyla</taxon>
        <taxon>Whippomorpha</taxon>
        <taxon>Cetacea</taxon>
        <taxon>Odontoceti</taxon>
        <taxon>Monodontidae</taxon>
        <taxon>Monodon</taxon>
    </lineage>
</organism>
<evidence type="ECO:0000256" key="7">
    <source>
        <dbReference type="ARBA" id="ARBA00023180"/>
    </source>
</evidence>
<dbReference type="GO" id="GO:0008305">
    <property type="term" value="C:integrin complex"/>
    <property type="evidence" value="ECO:0007669"/>
    <property type="project" value="TreeGrafter"/>
</dbReference>
<evidence type="ECO:0000256" key="3">
    <source>
        <dbReference type="ARBA" id="ARBA00022692"/>
    </source>
</evidence>
<sequence length="116" mass="12943">EKIGWRKDALHLLVFTTDDVPHIALDGKLGGLVQPHDGQCHLNEANEYTASNQMDYPSLALLGEKLAENNINLIFAVTKNHYMLYKNFTALIPGTTVEILHGDSKNIIQLIINAYN</sequence>
<dbReference type="GO" id="GO:0007160">
    <property type="term" value="P:cell-matrix adhesion"/>
    <property type="evidence" value="ECO:0007669"/>
    <property type="project" value="TreeGrafter"/>
</dbReference>
<comment type="caution">
    <text evidence="10">The sequence shown here is derived from an EMBL/GenBank/DDBJ whole genome shotgun (WGS) entry which is preliminary data.</text>
</comment>
<dbReference type="PANTHER" id="PTHR10082:SF26">
    <property type="entry name" value="INTEGRIN BETA-5"/>
    <property type="match status" value="1"/>
</dbReference>
<dbReference type="PRINTS" id="PR01186">
    <property type="entry name" value="INTEGRINB"/>
</dbReference>
<feature type="domain" description="Integrin beta subunit VWA" evidence="9">
    <location>
        <begin position="1"/>
        <end position="116"/>
    </location>
</feature>
<dbReference type="SMART" id="SM00187">
    <property type="entry name" value="INB"/>
    <property type="match status" value="1"/>
</dbReference>
<dbReference type="Proteomes" id="UP000308365">
    <property type="component" value="Unassembled WGS sequence"/>
</dbReference>
<evidence type="ECO:0000313" key="11">
    <source>
        <dbReference type="Proteomes" id="UP000308365"/>
    </source>
</evidence>
<comment type="similarity">
    <text evidence="2 8">Belongs to the integrin beta chain family.</text>
</comment>
<dbReference type="InterPro" id="IPR036465">
    <property type="entry name" value="vWFA_dom_sf"/>
</dbReference>
<keyword evidence="5" id="KW-0472">Membrane</keyword>
<dbReference type="InterPro" id="IPR015812">
    <property type="entry name" value="Integrin_bsu"/>
</dbReference>
<dbReference type="GO" id="GO:0043149">
    <property type="term" value="P:stress fiber assembly"/>
    <property type="evidence" value="ECO:0007669"/>
    <property type="project" value="TreeGrafter"/>
</dbReference>